<proteinExistence type="predicted"/>
<evidence type="ECO:0000313" key="1">
    <source>
        <dbReference type="EMBL" id="DAF88934.1"/>
    </source>
</evidence>
<dbReference type="EMBL" id="BK015999">
    <property type="protein sequence ID" value="DAF88934.1"/>
    <property type="molecule type" value="Genomic_DNA"/>
</dbReference>
<accession>A0A8S5U3F8</accession>
<name>A0A8S5U3F8_9CAUD</name>
<reference evidence="1" key="1">
    <citation type="journal article" date="2021" name="Proc. Natl. Acad. Sci. U.S.A.">
        <title>A Catalog of Tens of Thousands of Viruses from Human Metagenomes Reveals Hidden Associations with Chronic Diseases.</title>
        <authorList>
            <person name="Tisza M.J."/>
            <person name="Buck C.B."/>
        </authorList>
    </citation>
    <scope>NUCLEOTIDE SEQUENCE</scope>
    <source>
        <strain evidence="1">CtBtV12</strain>
    </source>
</reference>
<sequence length="102" mass="10784">MKQLGTYRPEYESAIAIAAQLMEQYDTLTCAFEESGWAYETSTATGTKKAPIVTTLESLRKDVLAYLSALGLTPAGAKKLDAAATAKAQDDPLIAALKNLGG</sequence>
<protein>
    <submittedName>
        <fullName evidence="1">Terminase small subunit</fullName>
    </submittedName>
</protein>
<dbReference type="InterPro" id="IPR006448">
    <property type="entry name" value="Phage_term_ssu_P27"/>
</dbReference>
<dbReference type="Pfam" id="PF05119">
    <property type="entry name" value="Terminase_4"/>
    <property type="match status" value="1"/>
</dbReference>
<organism evidence="1">
    <name type="scientific">Myoviridae sp. ctBtV12</name>
    <dbReference type="NCBI Taxonomy" id="2825049"/>
    <lineage>
        <taxon>Viruses</taxon>
        <taxon>Duplodnaviria</taxon>
        <taxon>Heunggongvirae</taxon>
        <taxon>Uroviricota</taxon>
        <taxon>Caudoviricetes</taxon>
    </lineage>
</organism>